<evidence type="ECO:0000313" key="1">
    <source>
        <dbReference type="EMBL" id="RMC15802.1"/>
    </source>
</evidence>
<evidence type="ECO:0000313" key="2">
    <source>
        <dbReference type="Proteomes" id="UP000269221"/>
    </source>
</evidence>
<proteinExistence type="predicted"/>
<protein>
    <submittedName>
        <fullName evidence="1">Uncharacterized protein</fullName>
    </submittedName>
</protein>
<keyword evidence="2" id="KW-1185">Reference proteome</keyword>
<dbReference type="EMBL" id="QRBI01000104">
    <property type="protein sequence ID" value="RMC15802.1"/>
    <property type="molecule type" value="Genomic_DNA"/>
</dbReference>
<organism evidence="1 2">
    <name type="scientific">Hirundo rustica rustica</name>
    <dbReference type="NCBI Taxonomy" id="333673"/>
    <lineage>
        <taxon>Eukaryota</taxon>
        <taxon>Metazoa</taxon>
        <taxon>Chordata</taxon>
        <taxon>Craniata</taxon>
        <taxon>Vertebrata</taxon>
        <taxon>Euteleostomi</taxon>
        <taxon>Archelosauria</taxon>
        <taxon>Archosauria</taxon>
        <taxon>Dinosauria</taxon>
        <taxon>Saurischia</taxon>
        <taxon>Theropoda</taxon>
        <taxon>Coelurosauria</taxon>
        <taxon>Aves</taxon>
        <taxon>Neognathae</taxon>
        <taxon>Neoaves</taxon>
        <taxon>Telluraves</taxon>
        <taxon>Australaves</taxon>
        <taxon>Passeriformes</taxon>
        <taxon>Sylvioidea</taxon>
        <taxon>Hirundinidae</taxon>
        <taxon>Hirundo</taxon>
    </lineage>
</organism>
<name>A0A3M0KR86_HIRRU</name>
<dbReference type="AlphaFoldDB" id="A0A3M0KR86"/>
<gene>
    <name evidence="1" type="ORF">DUI87_08006</name>
</gene>
<dbReference type="Proteomes" id="UP000269221">
    <property type="component" value="Unassembled WGS sequence"/>
</dbReference>
<accession>A0A3M0KR86</accession>
<reference evidence="1 2" key="1">
    <citation type="submission" date="2018-07" db="EMBL/GenBank/DDBJ databases">
        <title>A high quality draft genome assembly of the barn swallow (H. rustica rustica).</title>
        <authorList>
            <person name="Formenti G."/>
            <person name="Chiara M."/>
            <person name="Poveda L."/>
            <person name="Francoijs K.-J."/>
            <person name="Bonisoli-Alquati A."/>
            <person name="Canova L."/>
            <person name="Gianfranceschi L."/>
            <person name="Horner D.S."/>
            <person name="Saino N."/>
        </authorList>
    </citation>
    <scope>NUCLEOTIDE SEQUENCE [LARGE SCALE GENOMIC DNA]</scope>
    <source>
        <strain evidence="1">Chelidonia</strain>
        <tissue evidence="1">Blood</tissue>
    </source>
</reference>
<sequence length="92" mass="10199">MTAEKSEPDKGSTEKITSALPFFTSDAFMVITSHQNVAKRSSVHPGFEKDMDLKHRALLSNIWTAQQHFGLPCLWMEEGGEGASYLDALDGR</sequence>
<comment type="caution">
    <text evidence="1">The sequence shown here is derived from an EMBL/GenBank/DDBJ whole genome shotgun (WGS) entry which is preliminary data.</text>
</comment>